<dbReference type="PROSITE" id="PS51257">
    <property type="entry name" value="PROKAR_LIPOPROTEIN"/>
    <property type="match status" value="1"/>
</dbReference>
<name>A0A1W1BFA3_9ZZZZ</name>
<accession>A0A1W1BFA3</accession>
<evidence type="ECO:0008006" key="2">
    <source>
        <dbReference type="Google" id="ProtNLM"/>
    </source>
</evidence>
<dbReference type="EMBL" id="FPHD01000018">
    <property type="protein sequence ID" value="SFV52138.1"/>
    <property type="molecule type" value="Genomic_DNA"/>
</dbReference>
<dbReference type="AlphaFoldDB" id="A0A1W1BFA3"/>
<organism evidence="1">
    <name type="scientific">hydrothermal vent metagenome</name>
    <dbReference type="NCBI Taxonomy" id="652676"/>
    <lineage>
        <taxon>unclassified sequences</taxon>
        <taxon>metagenomes</taxon>
        <taxon>ecological metagenomes</taxon>
    </lineage>
</organism>
<protein>
    <recommendedName>
        <fullName evidence="2">Lipoprotein</fullName>
    </recommendedName>
</protein>
<evidence type="ECO:0000313" key="1">
    <source>
        <dbReference type="EMBL" id="SFV52138.1"/>
    </source>
</evidence>
<proteinExistence type="predicted"/>
<gene>
    <name evidence="1" type="ORF">MNB_SV-8-875</name>
</gene>
<reference evidence="1" key="1">
    <citation type="submission" date="2016-10" db="EMBL/GenBank/DDBJ databases">
        <authorList>
            <person name="de Groot N.N."/>
        </authorList>
    </citation>
    <scope>NUCLEOTIDE SEQUENCE</scope>
</reference>
<sequence>MNKIWVSVTVAALLTACTSKEEKVLMQTYEKERSYHKKLQKTEKTQLYEGQLTKVMLTATYLNGQSIKKNDKHDESFIIGVYIEESEAPSFSEAGYTLLLNGHPPKSIKPLKEDDALLKDISFVSEWSKFYKVTFPHISGKSLTLVFKSELYGKGELHFAKVAKYVLHKKAY</sequence>